<dbReference type="AlphaFoldDB" id="A0A2W7TSA1"/>
<dbReference type="InterPro" id="IPR036291">
    <property type="entry name" value="NAD(P)-bd_dom_sf"/>
</dbReference>
<keyword evidence="3" id="KW-0521">NADP</keyword>
<dbReference type="Proteomes" id="UP000249177">
    <property type="component" value="Unassembled WGS sequence"/>
</dbReference>
<dbReference type="InterPro" id="IPR051721">
    <property type="entry name" value="Biopterin_syn/organic_redct"/>
</dbReference>
<evidence type="ECO:0000313" key="6">
    <source>
        <dbReference type="Proteomes" id="UP000249177"/>
    </source>
</evidence>
<dbReference type="PANTHER" id="PTHR44085:SF2">
    <property type="entry name" value="SEPIAPTERIN REDUCTASE"/>
    <property type="match status" value="1"/>
</dbReference>
<accession>A0A2W7TSA1</accession>
<dbReference type="GO" id="GO:0004757">
    <property type="term" value="F:sepiapterin reductase (NADP+) activity"/>
    <property type="evidence" value="ECO:0007669"/>
    <property type="project" value="TreeGrafter"/>
</dbReference>
<protein>
    <recommendedName>
        <fullName evidence="7">Short-chain dehydrogenase</fullName>
    </recommendedName>
</protein>
<evidence type="ECO:0008006" key="7">
    <source>
        <dbReference type="Google" id="ProtNLM"/>
    </source>
</evidence>
<dbReference type="PRINTS" id="PR00081">
    <property type="entry name" value="GDHRDH"/>
</dbReference>
<comment type="caution">
    <text evidence="5">The sequence shown here is derived from an EMBL/GenBank/DDBJ whole genome shotgun (WGS) entry which is preliminary data.</text>
</comment>
<name>A0A2W7TSA1_9FLAO</name>
<dbReference type="PANTHER" id="PTHR44085">
    <property type="entry name" value="SEPIAPTERIN REDUCTASE"/>
    <property type="match status" value="1"/>
</dbReference>
<evidence type="ECO:0000313" key="5">
    <source>
        <dbReference type="EMBL" id="PZX92494.1"/>
    </source>
</evidence>
<dbReference type="OrthoDB" id="9794387at2"/>
<dbReference type="InterPro" id="IPR002347">
    <property type="entry name" value="SDR_fam"/>
</dbReference>
<evidence type="ECO:0000256" key="2">
    <source>
        <dbReference type="ARBA" id="ARBA00022490"/>
    </source>
</evidence>
<evidence type="ECO:0000256" key="3">
    <source>
        <dbReference type="ARBA" id="ARBA00022857"/>
    </source>
</evidence>
<dbReference type="Pfam" id="PF00106">
    <property type="entry name" value="adh_short"/>
    <property type="match status" value="1"/>
</dbReference>
<sequence>MKKIVIITGTNRGLGKSFVDLALNDKNSRIISISRSLHEDHKEIDSNKLLLIKTDLSEPFSTAVIEILKKEINQDSIIYYFNNAGVILPINKIGNFKNNEIYSSINININYPVNFINELLSNFYNNKTILINVTSGAGNNPIEYWSLYCSSKAYMKMFFKVLEEENLNNKSLKLYSVDPGVLDTKMQLDIRKNEFPENKYFSSLKEEDKLVKPEEAAEKIFDTINFYS</sequence>
<dbReference type="SUPFAM" id="SSF51735">
    <property type="entry name" value="NAD(P)-binding Rossmann-fold domains"/>
    <property type="match status" value="1"/>
</dbReference>
<keyword evidence="2" id="KW-0963">Cytoplasm</keyword>
<gene>
    <name evidence="5" type="ORF">DOS84_15360</name>
</gene>
<dbReference type="GO" id="GO:0006729">
    <property type="term" value="P:tetrahydrobiopterin biosynthetic process"/>
    <property type="evidence" value="ECO:0007669"/>
    <property type="project" value="TreeGrafter"/>
</dbReference>
<dbReference type="RefSeq" id="WP_111411001.1">
    <property type="nucleotide sequence ID" value="NZ_QKXH01000010.1"/>
</dbReference>
<evidence type="ECO:0000256" key="4">
    <source>
        <dbReference type="ARBA" id="ARBA00023002"/>
    </source>
</evidence>
<reference evidence="5 6" key="1">
    <citation type="submission" date="2018-06" db="EMBL/GenBank/DDBJ databases">
        <title>Flavobacterium sp IMCC34762, genome.</title>
        <authorList>
            <person name="Joung Y."/>
            <person name="Cho J."/>
            <person name="Song J."/>
        </authorList>
    </citation>
    <scope>NUCLEOTIDE SEQUENCE [LARGE SCALE GENOMIC DNA]</scope>
    <source>
        <strain evidence="5 6">IMCC34762</strain>
    </source>
</reference>
<evidence type="ECO:0000256" key="1">
    <source>
        <dbReference type="ARBA" id="ARBA00004496"/>
    </source>
</evidence>
<keyword evidence="6" id="KW-1185">Reference proteome</keyword>
<organism evidence="5 6">
    <name type="scientific">Flavobacterium aquariorum</name>
    <dbReference type="NCBI Taxonomy" id="2217670"/>
    <lineage>
        <taxon>Bacteria</taxon>
        <taxon>Pseudomonadati</taxon>
        <taxon>Bacteroidota</taxon>
        <taxon>Flavobacteriia</taxon>
        <taxon>Flavobacteriales</taxon>
        <taxon>Flavobacteriaceae</taxon>
        <taxon>Flavobacterium</taxon>
    </lineage>
</organism>
<keyword evidence="4" id="KW-0560">Oxidoreductase</keyword>
<comment type="subcellular location">
    <subcellularLocation>
        <location evidence="1">Cytoplasm</location>
    </subcellularLocation>
</comment>
<dbReference type="GO" id="GO:0005737">
    <property type="term" value="C:cytoplasm"/>
    <property type="evidence" value="ECO:0007669"/>
    <property type="project" value="UniProtKB-SubCell"/>
</dbReference>
<dbReference type="EMBL" id="QKXH01000010">
    <property type="protein sequence ID" value="PZX92494.1"/>
    <property type="molecule type" value="Genomic_DNA"/>
</dbReference>
<proteinExistence type="predicted"/>
<dbReference type="Gene3D" id="3.40.50.720">
    <property type="entry name" value="NAD(P)-binding Rossmann-like Domain"/>
    <property type="match status" value="1"/>
</dbReference>